<dbReference type="Proteomes" id="UP000271162">
    <property type="component" value="Unassembled WGS sequence"/>
</dbReference>
<feature type="domain" description="Peptidase C54 catalytic" evidence="12">
    <location>
        <begin position="92"/>
        <end position="342"/>
    </location>
</feature>
<evidence type="ECO:0000256" key="8">
    <source>
        <dbReference type="ARBA" id="ARBA00022927"/>
    </source>
</evidence>
<evidence type="ECO:0000256" key="10">
    <source>
        <dbReference type="ARBA" id="ARBA00029362"/>
    </source>
</evidence>
<reference evidence="15" key="1">
    <citation type="submission" date="2017-02" db="UniProtKB">
        <authorList>
            <consortium name="WormBaseParasite"/>
        </authorList>
    </citation>
    <scope>IDENTIFICATION</scope>
</reference>
<accession>A0A0N4YZ34</accession>
<evidence type="ECO:0000256" key="9">
    <source>
        <dbReference type="ARBA" id="ARBA00023006"/>
    </source>
</evidence>
<dbReference type="STRING" id="27835.A0A0N4YZ34"/>
<dbReference type="PANTHER" id="PTHR22624">
    <property type="entry name" value="CYSTEINE PROTEASE ATG4"/>
    <property type="match status" value="1"/>
</dbReference>
<evidence type="ECO:0000256" key="1">
    <source>
        <dbReference type="ARBA" id="ARBA00004496"/>
    </source>
</evidence>
<dbReference type="GO" id="GO:0035973">
    <property type="term" value="P:aggrephagy"/>
    <property type="evidence" value="ECO:0007669"/>
    <property type="project" value="TreeGrafter"/>
</dbReference>
<organism evidence="15">
    <name type="scientific">Nippostrongylus brasiliensis</name>
    <name type="common">Rat hookworm</name>
    <dbReference type="NCBI Taxonomy" id="27835"/>
    <lineage>
        <taxon>Eukaryota</taxon>
        <taxon>Metazoa</taxon>
        <taxon>Ecdysozoa</taxon>
        <taxon>Nematoda</taxon>
        <taxon>Chromadorea</taxon>
        <taxon>Rhabditida</taxon>
        <taxon>Rhabditina</taxon>
        <taxon>Rhabditomorpha</taxon>
        <taxon>Strongyloidea</taxon>
        <taxon>Heligmosomidae</taxon>
        <taxon>Nippostrongylus</taxon>
    </lineage>
</organism>
<comment type="catalytic activity">
    <reaction evidence="10">
        <text>[protein]-C-terminal L-amino acid-glycyl-phosphatidylethanolamide + H2O = [protein]-C-terminal L-amino acid-glycine + a 1,2-diacyl-sn-glycero-3-phosphoethanolamine</text>
        <dbReference type="Rhea" id="RHEA:67548"/>
        <dbReference type="Rhea" id="RHEA-COMP:17323"/>
        <dbReference type="Rhea" id="RHEA-COMP:17324"/>
        <dbReference type="ChEBI" id="CHEBI:15377"/>
        <dbReference type="ChEBI" id="CHEBI:64612"/>
        <dbReference type="ChEBI" id="CHEBI:172940"/>
        <dbReference type="ChEBI" id="CHEBI:172941"/>
    </reaction>
    <physiologicalReaction direction="left-to-right" evidence="10">
        <dbReference type="Rhea" id="RHEA:67549"/>
    </physiologicalReaction>
</comment>
<dbReference type="InterPro" id="IPR046792">
    <property type="entry name" value="Peptidase_C54_cat"/>
</dbReference>
<protein>
    <recommendedName>
        <fullName evidence="11">Cysteine protease</fullName>
        <ecNumber evidence="11">3.4.22.-</ecNumber>
    </recommendedName>
</protein>
<comment type="function">
    <text evidence="11">Cysteine protease that plays a key role in autophagy by mediating both proteolytic activation and delipidation of ATG8 family proteins.</text>
</comment>
<evidence type="ECO:0000313" key="14">
    <source>
        <dbReference type="Proteomes" id="UP000271162"/>
    </source>
</evidence>
<keyword evidence="7" id="KW-0788">Thiol protease</keyword>
<comment type="subcellular location">
    <subcellularLocation>
        <location evidence="1 11">Cytoplasm</location>
    </subcellularLocation>
</comment>
<dbReference type="GO" id="GO:0004197">
    <property type="term" value="F:cysteine-type endopeptidase activity"/>
    <property type="evidence" value="ECO:0007669"/>
    <property type="project" value="TreeGrafter"/>
</dbReference>
<dbReference type="EMBL" id="UYSL01028216">
    <property type="protein sequence ID" value="VDL87396.1"/>
    <property type="molecule type" value="Genomic_DNA"/>
</dbReference>
<evidence type="ECO:0000256" key="5">
    <source>
        <dbReference type="ARBA" id="ARBA00022670"/>
    </source>
</evidence>
<dbReference type="Pfam" id="PF03416">
    <property type="entry name" value="Peptidase_C54"/>
    <property type="match status" value="1"/>
</dbReference>
<keyword evidence="6 11" id="KW-0378">Hydrolase</keyword>
<evidence type="ECO:0000313" key="13">
    <source>
        <dbReference type="EMBL" id="VDL87396.1"/>
    </source>
</evidence>
<dbReference type="GO" id="GO:0000045">
    <property type="term" value="P:autophagosome assembly"/>
    <property type="evidence" value="ECO:0007669"/>
    <property type="project" value="TreeGrafter"/>
</dbReference>
<name>A0A0N4YZ34_NIPBR</name>
<dbReference type="GO" id="GO:0000423">
    <property type="term" value="P:mitophagy"/>
    <property type="evidence" value="ECO:0007669"/>
    <property type="project" value="TreeGrafter"/>
</dbReference>
<dbReference type="GO" id="GO:0005737">
    <property type="term" value="C:cytoplasm"/>
    <property type="evidence" value="ECO:0007669"/>
    <property type="project" value="UniProtKB-SubCell"/>
</dbReference>
<reference evidence="13 14" key="2">
    <citation type="submission" date="2018-11" db="EMBL/GenBank/DDBJ databases">
        <authorList>
            <consortium name="Pathogen Informatics"/>
        </authorList>
    </citation>
    <scope>NUCLEOTIDE SEQUENCE [LARGE SCALE GENOMIC DNA]</scope>
</reference>
<evidence type="ECO:0000256" key="7">
    <source>
        <dbReference type="ARBA" id="ARBA00022807"/>
    </source>
</evidence>
<keyword evidence="3" id="KW-0813">Transport</keyword>
<dbReference type="GO" id="GO:0015031">
    <property type="term" value="P:protein transport"/>
    <property type="evidence" value="ECO:0007669"/>
    <property type="project" value="UniProtKB-KW"/>
</dbReference>
<evidence type="ECO:0000256" key="2">
    <source>
        <dbReference type="ARBA" id="ARBA00010958"/>
    </source>
</evidence>
<dbReference type="GO" id="GO:0034727">
    <property type="term" value="P:piecemeal microautophagy of the nucleus"/>
    <property type="evidence" value="ECO:0007669"/>
    <property type="project" value="TreeGrafter"/>
</dbReference>
<gene>
    <name evidence="13" type="ORF">NBR_LOCUS22507</name>
</gene>
<keyword evidence="8 11" id="KW-0653">Protein transport</keyword>
<sequence>MEKMQLNKSPPICAMVSHFRNKDQLDLVHFSSPGTVLIKGFEVEKKNLCDLGQQKWMSLSESDYSSKGYIVFLGKFYAAEGSDTVVGLNFVDFCRDYYTRLWITYRTGMPPLLDSEVTSDCGWGCMIRTTQMAFAQAIVTNRLGRGWRYFGPKPKLLRDESLPHIEGDPLYNSQIDIIKLFEDMPSAPLGIHRLLEIFVNEYDENPIGKWYTPSQVIFLFKSLMILHSRKALRTSASPLTCDLSLMLANDGRVIVDDAERECHYWSKRLLLFIPLRLGTNVVNPIYTDHICQLLSQKTCLGLLGGRPDHSLYFIGYYDNHVIYLDPHVAQEYAPISMWEDLSSCKGITEEEKVCCRHYCVAHIEDDLQKVAFSFAKNASQAKNYT</sequence>
<dbReference type="OMA" id="ERECHYW"/>
<comment type="similarity">
    <text evidence="2 11">Belongs to the peptidase C54 family.</text>
</comment>
<evidence type="ECO:0000256" key="6">
    <source>
        <dbReference type="ARBA" id="ARBA00022801"/>
    </source>
</evidence>
<dbReference type="PANTHER" id="PTHR22624:SF52">
    <property type="entry name" value="CYSTEINE PROTEASE"/>
    <property type="match status" value="1"/>
</dbReference>
<dbReference type="GO" id="GO:0019786">
    <property type="term" value="F:protein-phosphatidylethanolamide deconjugating activity"/>
    <property type="evidence" value="ECO:0007669"/>
    <property type="project" value="InterPro"/>
</dbReference>
<keyword evidence="14" id="KW-1185">Reference proteome</keyword>
<proteinExistence type="inferred from homology"/>
<evidence type="ECO:0000256" key="3">
    <source>
        <dbReference type="ARBA" id="ARBA00022448"/>
    </source>
</evidence>
<evidence type="ECO:0000313" key="15">
    <source>
        <dbReference type="WBParaSite" id="NBR_0002250601-mRNA-1"/>
    </source>
</evidence>
<dbReference type="GO" id="GO:0016485">
    <property type="term" value="P:protein processing"/>
    <property type="evidence" value="ECO:0007669"/>
    <property type="project" value="TreeGrafter"/>
</dbReference>
<keyword evidence="4 11" id="KW-0963">Cytoplasm</keyword>
<evidence type="ECO:0000259" key="12">
    <source>
        <dbReference type="Pfam" id="PF03416"/>
    </source>
</evidence>
<evidence type="ECO:0000256" key="11">
    <source>
        <dbReference type="RuleBase" id="RU363115"/>
    </source>
</evidence>
<evidence type="ECO:0000256" key="4">
    <source>
        <dbReference type="ARBA" id="ARBA00022490"/>
    </source>
</evidence>
<dbReference type="EC" id="3.4.22.-" evidence="11"/>
<dbReference type="SUPFAM" id="SSF54001">
    <property type="entry name" value="Cysteine proteinases"/>
    <property type="match status" value="1"/>
</dbReference>
<keyword evidence="9 11" id="KW-0072">Autophagy</keyword>
<dbReference type="InterPro" id="IPR005078">
    <property type="entry name" value="Peptidase_C54"/>
</dbReference>
<dbReference type="InterPro" id="IPR038765">
    <property type="entry name" value="Papain-like_cys_pep_sf"/>
</dbReference>
<dbReference type="AlphaFoldDB" id="A0A0N4YZ34"/>
<dbReference type="WBParaSite" id="NBR_0002250601-mRNA-1">
    <property type="protein sequence ID" value="NBR_0002250601-mRNA-1"/>
    <property type="gene ID" value="NBR_0002250601"/>
</dbReference>
<keyword evidence="5 11" id="KW-0645">Protease</keyword>